<evidence type="ECO:0000259" key="13">
    <source>
        <dbReference type="PROSITE" id="PS50157"/>
    </source>
</evidence>
<keyword evidence="15" id="KW-1185">Reference proteome</keyword>
<keyword evidence="7" id="KW-0805">Transcription regulation</keyword>
<feature type="region of interest" description="Disordered" evidence="12">
    <location>
        <begin position="51"/>
        <end position="80"/>
    </location>
</feature>
<dbReference type="GO" id="GO:0000981">
    <property type="term" value="F:DNA-binding transcription factor activity, RNA polymerase II-specific"/>
    <property type="evidence" value="ECO:0007669"/>
    <property type="project" value="TreeGrafter"/>
</dbReference>
<dbReference type="AlphaFoldDB" id="A0A673ZXL4"/>
<evidence type="ECO:0000256" key="1">
    <source>
        <dbReference type="ARBA" id="ARBA00004123"/>
    </source>
</evidence>
<dbReference type="InterPro" id="IPR036236">
    <property type="entry name" value="Znf_C2H2_sf"/>
</dbReference>
<dbReference type="PANTHER" id="PTHR23235">
    <property type="entry name" value="KRUEPPEL-LIKE TRANSCRIPTION FACTOR"/>
    <property type="match status" value="1"/>
</dbReference>
<dbReference type="SMART" id="SM00355">
    <property type="entry name" value="ZnF_C2H2"/>
    <property type="match status" value="3"/>
</dbReference>
<feature type="domain" description="C2H2-type" evidence="13">
    <location>
        <begin position="149"/>
        <end position="176"/>
    </location>
</feature>
<keyword evidence="3" id="KW-0479">Metal-binding</keyword>
<dbReference type="FunFam" id="3.30.160.60:FF:001370">
    <property type="entry name" value="Zinc finger protein"/>
    <property type="match status" value="1"/>
</dbReference>
<dbReference type="FunFam" id="3.30.160.60:FF:000395">
    <property type="entry name" value="zinc finger protein 513"/>
    <property type="match status" value="2"/>
</dbReference>
<evidence type="ECO:0000256" key="9">
    <source>
        <dbReference type="ARBA" id="ARBA00023163"/>
    </source>
</evidence>
<reference evidence="14" key="2">
    <citation type="submission" date="2025-09" db="UniProtKB">
        <authorList>
            <consortium name="Ensembl"/>
        </authorList>
    </citation>
    <scope>IDENTIFICATION</scope>
</reference>
<keyword evidence="4" id="KW-0677">Repeat</keyword>
<evidence type="ECO:0000256" key="12">
    <source>
        <dbReference type="SAM" id="MobiDB-lite"/>
    </source>
</evidence>
<feature type="domain" description="C2H2-type" evidence="13">
    <location>
        <begin position="121"/>
        <end position="148"/>
    </location>
</feature>
<keyword evidence="6" id="KW-0862">Zinc</keyword>
<feature type="domain" description="C2H2-type" evidence="13">
    <location>
        <begin position="93"/>
        <end position="120"/>
    </location>
</feature>
<protein>
    <recommendedName>
        <fullName evidence="13">C2H2-type domain-containing protein</fullName>
    </recommendedName>
</protein>
<evidence type="ECO:0000256" key="5">
    <source>
        <dbReference type="ARBA" id="ARBA00022771"/>
    </source>
</evidence>
<dbReference type="GO" id="GO:0008270">
    <property type="term" value="F:zinc ion binding"/>
    <property type="evidence" value="ECO:0007669"/>
    <property type="project" value="UniProtKB-KW"/>
</dbReference>
<dbReference type="SUPFAM" id="SSF57667">
    <property type="entry name" value="beta-beta-alpha zinc fingers"/>
    <property type="match status" value="2"/>
</dbReference>
<evidence type="ECO:0000256" key="3">
    <source>
        <dbReference type="ARBA" id="ARBA00022723"/>
    </source>
</evidence>
<evidence type="ECO:0000256" key="10">
    <source>
        <dbReference type="ARBA" id="ARBA00023242"/>
    </source>
</evidence>
<dbReference type="GeneTree" id="ENSGT00940000158687"/>
<dbReference type="GO" id="GO:0005634">
    <property type="term" value="C:nucleus"/>
    <property type="evidence" value="ECO:0007669"/>
    <property type="project" value="UniProtKB-SubCell"/>
</dbReference>
<evidence type="ECO:0000256" key="2">
    <source>
        <dbReference type="ARBA" id="ARBA00006991"/>
    </source>
</evidence>
<dbReference type="PANTHER" id="PTHR23235:SF120">
    <property type="entry name" value="KRUPPEL-LIKE FACTOR 15"/>
    <property type="match status" value="1"/>
</dbReference>
<organism evidence="14 15">
    <name type="scientific">Salmo trutta</name>
    <name type="common">Brown trout</name>
    <dbReference type="NCBI Taxonomy" id="8032"/>
    <lineage>
        <taxon>Eukaryota</taxon>
        <taxon>Metazoa</taxon>
        <taxon>Chordata</taxon>
        <taxon>Craniata</taxon>
        <taxon>Vertebrata</taxon>
        <taxon>Euteleostomi</taxon>
        <taxon>Actinopterygii</taxon>
        <taxon>Neopterygii</taxon>
        <taxon>Teleostei</taxon>
        <taxon>Protacanthopterygii</taxon>
        <taxon>Salmoniformes</taxon>
        <taxon>Salmonidae</taxon>
        <taxon>Salmoninae</taxon>
        <taxon>Salmo</taxon>
    </lineage>
</organism>
<keyword evidence="5 11" id="KW-0863">Zinc-finger</keyword>
<evidence type="ECO:0000256" key="6">
    <source>
        <dbReference type="ARBA" id="ARBA00022833"/>
    </source>
</evidence>
<dbReference type="Pfam" id="PF00096">
    <property type="entry name" value="zf-C2H2"/>
    <property type="match status" value="2"/>
</dbReference>
<dbReference type="PROSITE" id="PS50157">
    <property type="entry name" value="ZINC_FINGER_C2H2_2"/>
    <property type="match status" value="3"/>
</dbReference>
<keyword evidence="9" id="KW-0804">Transcription</keyword>
<evidence type="ECO:0000313" key="15">
    <source>
        <dbReference type="Proteomes" id="UP000472277"/>
    </source>
</evidence>
<name>A0A673ZXL4_SALTR</name>
<evidence type="ECO:0000256" key="11">
    <source>
        <dbReference type="PROSITE-ProRule" id="PRU00042"/>
    </source>
</evidence>
<evidence type="ECO:0000256" key="8">
    <source>
        <dbReference type="ARBA" id="ARBA00023125"/>
    </source>
</evidence>
<dbReference type="GO" id="GO:0000978">
    <property type="term" value="F:RNA polymerase II cis-regulatory region sequence-specific DNA binding"/>
    <property type="evidence" value="ECO:0007669"/>
    <property type="project" value="TreeGrafter"/>
</dbReference>
<dbReference type="Ensembl" id="ENSSTUT00000053966.1">
    <property type="protein sequence ID" value="ENSSTUP00000051613.1"/>
    <property type="gene ID" value="ENSSTUG00000021820.1"/>
</dbReference>
<dbReference type="InParanoid" id="A0A673ZXL4"/>
<dbReference type="OMA" id="IHRTANQ"/>
<sequence>TEVMGLDRDTAFLSCKGCGQLIGADLDLGAGLHLGVGLYCTTCEEDVQSESHTALEDSSQGEESTPAVQSHAVQDRKRKRSKAGDEEACMKVYTCSLCSFSSRYSNHLKRHMRTHDGEKPYRCPHCPYASTQRVNLQRHTRTHTGEKPYLCNACCYACSSLGNLRRHQRSHSQEPRVRALCRAVKFFHTDLDKTFLYGTCFVHMCIVMLKQERAFPKILPQSWKHRIV</sequence>
<dbReference type="Proteomes" id="UP000472277">
    <property type="component" value="Chromosome 25"/>
</dbReference>
<dbReference type="Gene3D" id="3.30.160.60">
    <property type="entry name" value="Classic Zinc Finger"/>
    <property type="match status" value="3"/>
</dbReference>
<dbReference type="InterPro" id="IPR013087">
    <property type="entry name" value="Znf_C2H2_type"/>
</dbReference>
<comment type="subcellular location">
    <subcellularLocation>
        <location evidence="1">Nucleus</location>
    </subcellularLocation>
</comment>
<keyword evidence="8" id="KW-0238">DNA-binding</keyword>
<keyword evidence="10" id="KW-0539">Nucleus</keyword>
<evidence type="ECO:0000256" key="7">
    <source>
        <dbReference type="ARBA" id="ARBA00023015"/>
    </source>
</evidence>
<reference evidence="14" key="1">
    <citation type="submission" date="2025-08" db="UniProtKB">
        <authorList>
            <consortium name="Ensembl"/>
        </authorList>
    </citation>
    <scope>IDENTIFICATION</scope>
</reference>
<comment type="similarity">
    <text evidence="2">Belongs to the krueppel C2H2-type zinc-finger protein family.</text>
</comment>
<accession>A0A673ZXL4</accession>
<proteinExistence type="inferred from homology"/>
<dbReference type="PROSITE" id="PS00028">
    <property type="entry name" value="ZINC_FINGER_C2H2_1"/>
    <property type="match status" value="1"/>
</dbReference>
<evidence type="ECO:0000256" key="4">
    <source>
        <dbReference type="ARBA" id="ARBA00022737"/>
    </source>
</evidence>
<evidence type="ECO:0000313" key="14">
    <source>
        <dbReference type="Ensembl" id="ENSSTUP00000051613.1"/>
    </source>
</evidence>
<feature type="compositionally biased region" description="Polar residues" evidence="12">
    <location>
        <begin position="51"/>
        <end position="72"/>
    </location>
</feature>